<keyword evidence="8 15" id="KW-0720">Serine protease</keyword>
<evidence type="ECO:0000259" key="17">
    <source>
        <dbReference type="PROSITE" id="PS50070"/>
    </source>
</evidence>
<comment type="subcellular location">
    <subcellularLocation>
        <location evidence="1">Secreted</location>
        <location evidence="1">Extracellular space</location>
    </subcellularLocation>
</comment>
<evidence type="ECO:0000256" key="9">
    <source>
        <dbReference type="ARBA" id="ARBA00023145"/>
    </source>
</evidence>
<dbReference type="PROSITE" id="PS00021">
    <property type="entry name" value="KRINGLE_1"/>
    <property type="match status" value="1"/>
</dbReference>
<feature type="chain" id="PRO_5041936533" description="trypsin" evidence="16">
    <location>
        <begin position="20"/>
        <end position="401"/>
    </location>
</feature>
<dbReference type="PRINTS" id="PR00018">
    <property type="entry name" value="KRINGLE"/>
</dbReference>
<sequence length="401" mass="45912">MWLLITLLMTCSLHEVAESSKHKYWPWITNVLNSGKHGKQHDVHCLAKGSNGNEYRGTVSVTFSGQKCLYWHQILEHKAVGQHNYCRNPDNRSGPWCWVWEDKQKVRRFCDIPRCETKRNTPKQDTEMTCGKRIHKPRFKIIGGLRASIESQPWLASIFKYNTFSCGGTLISPCWVLTAAHCFPDGKRTIKDKYSVYLGKDATNETNLDKEQKFKITKLVLHPEFNSDSEDFNNDIALLQIVDSNGQCAQKTDSVRIACLPPPQQMMPYGAYCHIAGYGHEKNDDIPDTFRYSRFMKETKVEILSNIVCERKDYYGNRVTENQFCAASPKWTEDACQGDSGGPLLCKANNRMFLFGIISWGEGCAIKKKPGVYTKVTNYNKWIAEQTGLHTYTEGIMYPQK</sequence>
<dbReference type="InterPro" id="IPR001314">
    <property type="entry name" value="Peptidase_S1A"/>
</dbReference>
<dbReference type="SUPFAM" id="SSF50494">
    <property type="entry name" value="Trypsin-like serine proteases"/>
    <property type="match status" value="1"/>
</dbReference>
<keyword evidence="3" id="KW-0245">EGF-like domain</keyword>
<comment type="caution">
    <text evidence="19">The sequence shown here is derived from an EMBL/GenBank/DDBJ whole genome shotgun (WGS) entry which is preliminary data.</text>
</comment>
<reference evidence="19" key="1">
    <citation type="submission" date="2023-06" db="EMBL/GenBank/DDBJ databases">
        <title>Male Hemibagrus guttatus genome.</title>
        <authorList>
            <person name="Bian C."/>
        </authorList>
    </citation>
    <scope>NUCLEOTIDE SEQUENCE</scope>
    <source>
        <strain evidence="19">Male_cb2023</strain>
        <tissue evidence="19">Muscle</tissue>
    </source>
</reference>
<dbReference type="EC" id="3.4.21.4" evidence="13"/>
<keyword evidence="10" id="KW-1015">Disulfide bond</keyword>
<protein>
    <recommendedName>
        <fullName evidence="13">trypsin</fullName>
        <ecNumber evidence="13">3.4.21.4</ecNumber>
    </recommendedName>
</protein>
<keyword evidence="6 16" id="KW-0732">Signal</keyword>
<dbReference type="InterPro" id="IPR038178">
    <property type="entry name" value="Kringle_sf"/>
</dbReference>
<dbReference type="PROSITE" id="PS50240">
    <property type="entry name" value="TRYPSIN_DOM"/>
    <property type="match status" value="1"/>
</dbReference>
<keyword evidence="5 15" id="KW-0645">Protease</keyword>
<dbReference type="InterPro" id="IPR033116">
    <property type="entry name" value="TRYPSIN_SER"/>
</dbReference>
<evidence type="ECO:0000256" key="14">
    <source>
        <dbReference type="PROSITE-ProRule" id="PRU00121"/>
    </source>
</evidence>
<dbReference type="PROSITE" id="PS50070">
    <property type="entry name" value="KRINGLE_2"/>
    <property type="match status" value="1"/>
</dbReference>
<dbReference type="PROSITE" id="PS00135">
    <property type="entry name" value="TRYPSIN_SER"/>
    <property type="match status" value="1"/>
</dbReference>
<evidence type="ECO:0000256" key="13">
    <source>
        <dbReference type="ARBA" id="ARBA00038868"/>
    </source>
</evidence>
<feature type="domain" description="Kringle" evidence="17">
    <location>
        <begin position="51"/>
        <end position="115"/>
    </location>
</feature>
<dbReference type="PANTHER" id="PTHR24264:SF38">
    <property type="entry name" value="UROKINASE-TYPE PLASMINOGEN ACTIVATOR"/>
    <property type="match status" value="1"/>
</dbReference>
<evidence type="ECO:0000256" key="3">
    <source>
        <dbReference type="ARBA" id="ARBA00022536"/>
    </source>
</evidence>
<evidence type="ECO:0000313" key="19">
    <source>
        <dbReference type="EMBL" id="KAK3553974.1"/>
    </source>
</evidence>
<evidence type="ECO:0000256" key="8">
    <source>
        <dbReference type="ARBA" id="ARBA00022825"/>
    </source>
</evidence>
<dbReference type="SMART" id="SM00020">
    <property type="entry name" value="Tryp_SPc"/>
    <property type="match status" value="1"/>
</dbReference>
<keyword evidence="20" id="KW-1185">Reference proteome</keyword>
<dbReference type="Pfam" id="PF00089">
    <property type="entry name" value="Trypsin"/>
    <property type="match status" value="1"/>
</dbReference>
<evidence type="ECO:0000256" key="6">
    <source>
        <dbReference type="ARBA" id="ARBA00022729"/>
    </source>
</evidence>
<dbReference type="CDD" id="cd00108">
    <property type="entry name" value="KR"/>
    <property type="match status" value="1"/>
</dbReference>
<comment type="caution">
    <text evidence="14">Lacks conserved residue(s) required for the propagation of feature annotation.</text>
</comment>
<dbReference type="GO" id="GO:0004252">
    <property type="term" value="F:serine-type endopeptidase activity"/>
    <property type="evidence" value="ECO:0007669"/>
    <property type="project" value="UniProtKB-EC"/>
</dbReference>
<evidence type="ECO:0000256" key="5">
    <source>
        <dbReference type="ARBA" id="ARBA00022670"/>
    </source>
</evidence>
<dbReference type="InterPro" id="IPR050127">
    <property type="entry name" value="Serine_Proteases_S1"/>
</dbReference>
<gene>
    <name evidence="19" type="ORF">QTP70_019024</name>
</gene>
<evidence type="ECO:0000256" key="12">
    <source>
        <dbReference type="ARBA" id="ARBA00036320"/>
    </source>
</evidence>
<keyword evidence="9" id="KW-0865">Zymogen</keyword>
<dbReference type="CDD" id="cd00190">
    <property type="entry name" value="Tryp_SPc"/>
    <property type="match status" value="1"/>
</dbReference>
<dbReference type="InterPro" id="IPR001254">
    <property type="entry name" value="Trypsin_dom"/>
</dbReference>
<dbReference type="Pfam" id="PF00051">
    <property type="entry name" value="Kringle"/>
    <property type="match status" value="1"/>
</dbReference>
<evidence type="ECO:0000259" key="18">
    <source>
        <dbReference type="PROSITE" id="PS50240"/>
    </source>
</evidence>
<evidence type="ECO:0000256" key="2">
    <source>
        <dbReference type="ARBA" id="ARBA00022525"/>
    </source>
</evidence>
<feature type="domain" description="Peptidase S1" evidence="18">
    <location>
        <begin position="141"/>
        <end position="388"/>
    </location>
</feature>
<evidence type="ECO:0000313" key="20">
    <source>
        <dbReference type="Proteomes" id="UP001274896"/>
    </source>
</evidence>
<evidence type="ECO:0000256" key="11">
    <source>
        <dbReference type="ARBA" id="ARBA00023202"/>
    </source>
</evidence>
<evidence type="ECO:0000256" key="7">
    <source>
        <dbReference type="ARBA" id="ARBA00022801"/>
    </source>
</evidence>
<dbReference type="InterPro" id="IPR000001">
    <property type="entry name" value="Kringle"/>
</dbReference>
<comment type="catalytic activity">
    <reaction evidence="12">
        <text>Preferential cleavage: Arg-|-Xaa, Lys-|-Xaa.</text>
        <dbReference type="EC" id="3.4.21.4"/>
    </reaction>
</comment>
<feature type="signal peptide" evidence="16">
    <location>
        <begin position="1"/>
        <end position="19"/>
    </location>
</feature>
<evidence type="ECO:0000256" key="1">
    <source>
        <dbReference type="ARBA" id="ARBA00004239"/>
    </source>
</evidence>
<dbReference type="FunFam" id="2.40.10.10:FF:000003">
    <property type="entry name" value="Transmembrane serine protease 3"/>
    <property type="match status" value="1"/>
</dbReference>
<keyword evidence="4 14" id="KW-0420">Kringle</keyword>
<dbReference type="GO" id="GO:0033628">
    <property type="term" value="P:regulation of cell adhesion mediated by integrin"/>
    <property type="evidence" value="ECO:0007669"/>
    <property type="project" value="TreeGrafter"/>
</dbReference>
<keyword evidence="7 15" id="KW-0378">Hydrolase</keyword>
<evidence type="ECO:0000256" key="10">
    <source>
        <dbReference type="ARBA" id="ARBA00023157"/>
    </source>
</evidence>
<dbReference type="PROSITE" id="PS00134">
    <property type="entry name" value="TRYPSIN_HIS"/>
    <property type="match status" value="1"/>
</dbReference>
<name>A0AAE0RHJ9_9TELE</name>
<dbReference type="AlphaFoldDB" id="A0AAE0RHJ9"/>
<keyword evidence="2" id="KW-0964">Secreted</keyword>
<dbReference type="EMBL" id="JAUCMX010000002">
    <property type="protein sequence ID" value="KAK3553974.1"/>
    <property type="molecule type" value="Genomic_DNA"/>
</dbReference>
<dbReference type="InterPro" id="IPR009003">
    <property type="entry name" value="Peptidase_S1_PA"/>
</dbReference>
<dbReference type="Gene3D" id="2.40.20.10">
    <property type="entry name" value="Plasminogen Kringle 4"/>
    <property type="match status" value="1"/>
</dbReference>
<dbReference type="SMART" id="SM00130">
    <property type="entry name" value="KR"/>
    <property type="match status" value="1"/>
</dbReference>
<keyword evidence="11" id="KW-0617">Plasminogen activation</keyword>
<dbReference type="Gene3D" id="2.40.10.10">
    <property type="entry name" value="Trypsin-like serine proteases"/>
    <property type="match status" value="1"/>
</dbReference>
<dbReference type="InterPro" id="IPR018114">
    <property type="entry name" value="TRYPSIN_HIS"/>
</dbReference>
<dbReference type="InterPro" id="IPR043504">
    <property type="entry name" value="Peptidase_S1_PA_chymotrypsin"/>
</dbReference>
<evidence type="ECO:0000256" key="16">
    <source>
        <dbReference type="SAM" id="SignalP"/>
    </source>
</evidence>
<dbReference type="GO" id="GO:0005615">
    <property type="term" value="C:extracellular space"/>
    <property type="evidence" value="ECO:0007669"/>
    <property type="project" value="TreeGrafter"/>
</dbReference>
<dbReference type="SUPFAM" id="SSF57440">
    <property type="entry name" value="Kringle-like"/>
    <property type="match status" value="1"/>
</dbReference>
<dbReference type="InterPro" id="IPR013806">
    <property type="entry name" value="Kringle-like"/>
</dbReference>
<dbReference type="Proteomes" id="UP001274896">
    <property type="component" value="Unassembled WGS sequence"/>
</dbReference>
<dbReference type="InterPro" id="IPR018056">
    <property type="entry name" value="Kringle_CS"/>
</dbReference>
<accession>A0AAE0RHJ9</accession>
<dbReference type="GO" id="GO:0031639">
    <property type="term" value="P:plasminogen activation"/>
    <property type="evidence" value="ECO:0007669"/>
    <property type="project" value="TreeGrafter"/>
</dbReference>
<dbReference type="PANTHER" id="PTHR24264">
    <property type="entry name" value="TRYPSIN-RELATED"/>
    <property type="match status" value="1"/>
</dbReference>
<evidence type="ECO:0000256" key="4">
    <source>
        <dbReference type="ARBA" id="ARBA00022572"/>
    </source>
</evidence>
<proteinExistence type="predicted"/>
<dbReference type="PRINTS" id="PR00722">
    <property type="entry name" value="CHYMOTRYPSIN"/>
</dbReference>
<organism evidence="19 20">
    <name type="scientific">Hemibagrus guttatus</name>
    <dbReference type="NCBI Taxonomy" id="175788"/>
    <lineage>
        <taxon>Eukaryota</taxon>
        <taxon>Metazoa</taxon>
        <taxon>Chordata</taxon>
        <taxon>Craniata</taxon>
        <taxon>Vertebrata</taxon>
        <taxon>Euteleostomi</taxon>
        <taxon>Actinopterygii</taxon>
        <taxon>Neopterygii</taxon>
        <taxon>Teleostei</taxon>
        <taxon>Ostariophysi</taxon>
        <taxon>Siluriformes</taxon>
        <taxon>Bagridae</taxon>
        <taxon>Hemibagrus</taxon>
    </lineage>
</organism>
<evidence type="ECO:0000256" key="15">
    <source>
        <dbReference type="RuleBase" id="RU363034"/>
    </source>
</evidence>